<evidence type="ECO:0000313" key="18">
    <source>
        <dbReference type="Proteomes" id="UP000295710"/>
    </source>
</evidence>
<gene>
    <name evidence="17" type="primary">lpdA</name>
    <name evidence="17" type="ORF">E1963_16730</name>
</gene>
<dbReference type="EMBL" id="SMMX01000020">
    <property type="protein sequence ID" value="TDA20465.1"/>
    <property type="molecule type" value="Genomic_DNA"/>
</dbReference>
<feature type="binding site" evidence="12">
    <location>
        <begin position="178"/>
        <end position="185"/>
    </location>
    <ligand>
        <name>NAD(+)</name>
        <dbReference type="ChEBI" id="CHEBI:57540"/>
    </ligand>
</feature>
<comment type="miscellaneous">
    <text evidence="14">The active site is a redox-active disulfide bond.</text>
</comment>
<keyword evidence="18" id="KW-1185">Reference proteome</keyword>
<evidence type="ECO:0000256" key="6">
    <source>
        <dbReference type="ARBA" id="ARBA00023002"/>
    </source>
</evidence>
<dbReference type="PANTHER" id="PTHR22912">
    <property type="entry name" value="DISULFIDE OXIDOREDUCTASE"/>
    <property type="match status" value="1"/>
</dbReference>
<evidence type="ECO:0000256" key="8">
    <source>
        <dbReference type="ARBA" id="ARBA00023157"/>
    </source>
</evidence>
<dbReference type="Pfam" id="PF02852">
    <property type="entry name" value="Pyr_redox_dim"/>
    <property type="match status" value="1"/>
</dbReference>
<feature type="domain" description="FAD/NAD(P)-binding" evidence="16">
    <location>
        <begin position="10"/>
        <end position="323"/>
    </location>
</feature>
<dbReference type="SUPFAM" id="SSF55424">
    <property type="entry name" value="FAD/NAD-linked reductases, dimerisation (C-terminal) domain"/>
    <property type="match status" value="1"/>
</dbReference>
<keyword evidence="12" id="KW-0547">Nucleotide-binding</keyword>
<dbReference type="InterPro" id="IPR050151">
    <property type="entry name" value="Class-I_Pyr_Nuc-Dis_Oxidored"/>
</dbReference>
<dbReference type="PRINTS" id="PR00368">
    <property type="entry name" value="FADPNR"/>
</dbReference>
<dbReference type="GO" id="GO:0006103">
    <property type="term" value="P:2-oxoglutarate metabolic process"/>
    <property type="evidence" value="ECO:0007669"/>
    <property type="project" value="TreeGrafter"/>
</dbReference>
<evidence type="ECO:0000256" key="11">
    <source>
        <dbReference type="PIRSR" id="PIRSR000350-2"/>
    </source>
</evidence>
<dbReference type="PANTHER" id="PTHR22912:SF151">
    <property type="entry name" value="DIHYDROLIPOYL DEHYDROGENASE, MITOCHONDRIAL"/>
    <property type="match status" value="1"/>
</dbReference>
<dbReference type="InterPro" id="IPR016156">
    <property type="entry name" value="FAD/NAD-linked_Rdtase_dimer_sf"/>
</dbReference>
<dbReference type="InterPro" id="IPR036188">
    <property type="entry name" value="FAD/NAD-bd_sf"/>
</dbReference>
<protein>
    <recommendedName>
        <fullName evidence="3 14">Dihydrolipoyl dehydrogenase</fullName>
        <ecNumber evidence="2 14">1.8.1.4</ecNumber>
    </recommendedName>
</protein>
<dbReference type="InterPro" id="IPR012999">
    <property type="entry name" value="Pyr_OxRdtase_I_AS"/>
</dbReference>
<dbReference type="EC" id="1.8.1.4" evidence="2 14"/>
<keyword evidence="7 12" id="KW-0520">NAD</keyword>
<evidence type="ECO:0000256" key="1">
    <source>
        <dbReference type="ARBA" id="ARBA00007532"/>
    </source>
</evidence>
<keyword evidence="8" id="KW-1015">Disulfide bond</keyword>
<evidence type="ECO:0000256" key="5">
    <source>
        <dbReference type="ARBA" id="ARBA00022827"/>
    </source>
</evidence>
<dbReference type="SUPFAM" id="SSF51905">
    <property type="entry name" value="FAD/NAD(P)-binding domain"/>
    <property type="match status" value="1"/>
</dbReference>
<evidence type="ECO:0000256" key="9">
    <source>
        <dbReference type="ARBA" id="ARBA00023284"/>
    </source>
</evidence>
<sequence length="462" mass="49184">MECDTMREDYDLIVIGGGPGGYLAAITAAKEGLSVLLFEGGRIGGTCLNVGCIPTKYLLDKAAAMEKVRSLVDQKIFRECGLFSFRKIQEGRNEVVHKLVSGVEYLLEANKVRVVHAYAALAGPGEVECDGIRYRGKDILIATGSVPSFIPIEGAEHAMTSTQVLELEKVPGRLAVIGGGVIGMELASAYCSLGSEVTVLEVLPELFPAEDRKAVAYMARALKKRGIHIFCGMKVQKVEKSKTGLRVCYEGAQSGVAEADVVLMATGRKPNLNGIDTEAAGISLTPRGEIQVDAYMETSVPHIYAIGDAVGGYQLAHAAYAEGEAAVRNIMGRSEAVDLSIMPRCIYTMPAFAAVGISAVKAEEMGIAAVTGEFAYSANGMALAEGADGLVRVVMDKERETTLGVHIVGENAPEMIAFASAAVRDKMTLEEWERMVVAHPSLSEMIKEAALDCFGKSVHKAV</sequence>
<feature type="binding site" evidence="12">
    <location>
        <position position="56"/>
    </location>
    <ligand>
        <name>FAD</name>
        <dbReference type="ChEBI" id="CHEBI:57692"/>
    </ligand>
</feature>
<dbReference type="FunFam" id="3.30.390.30:FF:000001">
    <property type="entry name" value="Dihydrolipoyl dehydrogenase"/>
    <property type="match status" value="1"/>
</dbReference>
<feature type="disulfide bond" description="Redox-active" evidence="13">
    <location>
        <begin position="47"/>
        <end position="52"/>
    </location>
</feature>
<dbReference type="Gene3D" id="3.50.50.60">
    <property type="entry name" value="FAD/NAD(P)-binding domain"/>
    <property type="match status" value="2"/>
</dbReference>
<keyword evidence="5 12" id="KW-0274">FAD</keyword>
<feature type="binding site" evidence="12">
    <location>
        <position position="267"/>
    </location>
    <ligand>
        <name>NAD(+)</name>
        <dbReference type="ChEBI" id="CHEBI:57540"/>
    </ligand>
</feature>
<feature type="domain" description="Pyridine nucleotide-disulphide oxidoreductase dimerisation" evidence="15">
    <location>
        <begin position="342"/>
        <end position="450"/>
    </location>
</feature>
<dbReference type="GO" id="GO:0004148">
    <property type="term" value="F:dihydrolipoyl dehydrogenase (NADH) activity"/>
    <property type="evidence" value="ECO:0007669"/>
    <property type="project" value="UniProtKB-EC"/>
</dbReference>
<dbReference type="RefSeq" id="WP_132280475.1">
    <property type="nucleotide sequence ID" value="NZ_JAOBST010000057.1"/>
</dbReference>
<evidence type="ECO:0000256" key="4">
    <source>
        <dbReference type="ARBA" id="ARBA00022630"/>
    </source>
</evidence>
<dbReference type="InterPro" id="IPR023753">
    <property type="entry name" value="FAD/NAD-binding_dom"/>
</dbReference>
<evidence type="ECO:0000259" key="15">
    <source>
        <dbReference type="Pfam" id="PF02852"/>
    </source>
</evidence>
<feature type="active site" description="Proton acceptor" evidence="11">
    <location>
        <position position="439"/>
    </location>
</feature>
<feature type="binding site" evidence="12">
    <location>
        <position position="308"/>
    </location>
    <ligand>
        <name>FAD</name>
        <dbReference type="ChEBI" id="CHEBI:57692"/>
    </ligand>
</feature>
<evidence type="ECO:0000256" key="7">
    <source>
        <dbReference type="ARBA" id="ARBA00023027"/>
    </source>
</evidence>
<keyword evidence="4 14" id="KW-0285">Flavoprotein</keyword>
<dbReference type="PROSITE" id="PS00076">
    <property type="entry name" value="PYRIDINE_REDOX_1"/>
    <property type="match status" value="1"/>
</dbReference>
<dbReference type="PIRSF" id="PIRSF000350">
    <property type="entry name" value="Mercury_reductase_MerA"/>
    <property type="match status" value="1"/>
</dbReference>
<comment type="cofactor">
    <cofactor evidence="12 14">
        <name>FAD</name>
        <dbReference type="ChEBI" id="CHEBI:57692"/>
    </cofactor>
    <text evidence="12 14">Binds 1 FAD per subunit.</text>
</comment>
<feature type="binding site" evidence="12">
    <location>
        <position position="201"/>
    </location>
    <ligand>
        <name>NAD(+)</name>
        <dbReference type="ChEBI" id="CHEBI:57540"/>
    </ligand>
</feature>
<dbReference type="Gene3D" id="3.30.390.30">
    <property type="match status" value="1"/>
</dbReference>
<reference evidence="17 18" key="1">
    <citation type="journal article" date="2016" name="Nat. Microbiol.">
        <title>The Mouse Intestinal Bacterial Collection (miBC) provides host-specific insight into cultured diversity and functional potential of the gut microbiota.</title>
        <authorList>
            <person name="Lagkouvardos I."/>
            <person name="Pukall R."/>
            <person name="Abt B."/>
            <person name="Foesel B.U."/>
            <person name="Meier-Kolthoff J.P."/>
            <person name="Kumar N."/>
            <person name="Bresciani A."/>
            <person name="Martinez I."/>
            <person name="Just S."/>
            <person name="Ziegler C."/>
            <person name="Brugiroux S."/>
            <person name="Garzetti D."/>
            <person name="Wenning M."/>
            <person name="Bui T.P."/>
            <person name="Wang J."/>
            <person name="Hugenholtz F."/>
            <person name="Plugge C.M."/>
            <person name="Peterson D.A."/>
            <person name="Hornef M.W."/>
            <person name="Baines J.F."/>
            <person name="Smidt H."/>
            <person name="Walter J."/>
            <person name="Kristiansen K."/>
            <person name="Nielsen H.B."/>
            <person name="Haller D."/>
            <person name="Overmann J."/>
            <person name="Stecher B."/>
            <person name="Clavel T."/>
        </authorList>
    </citation>
    <scope>NUCLEOTIDE SEQUENCE [LARGE SCALE GENOMIC DNA]</scope>
    <source>
        <strain evidence="17 18">DSM 28560</strain>
    </source>
</reference>
<evidence type="ECO:0000256" key="12">
    <source>
        <dbReference type="PIRSR" id="PIRSR000350-3"/>
    </source>
</evidence>
<dbReference type="NCBIfam" id="TIGR01350">
    <property type="entry name" value="lipoamide_DH"/>
    <property type="match status" value="1"/>
</dbReference>
<evidence type="ECO:0000256" key="2">
    <source>
        <dbReference type="ARBA" id="ARBA00012608"/>
    </source>
</evidence>
<dbReference type="PRINTS" id="PR00411">
    <property type="entry name" value="PNDRDTASEI"/>
</dbReference>
<comment type="similarity">
    <text evidence="1 14">Belongs to the class-I pyridine nucleotide-disulfide oxidoreductase family.</text>
</comment>
<dbReference type="Proteomes" id="UP000295710">
    <property type="component" value="Unassembled WGS sequence"/>
</dbReference>
<dbReference type="InterPro" id="IPR006258">
    <property type="entry name" value="Lipoamide_DH"/>
</dbReference>
<keyword evidence="6 14" id="KW-0560">Oxidoreductase</keyword>
<accession>A0A4R4FAE0</accession>
<evidence type="ECO:0000256" key="3">
    <source>
        <dbReference type="ARBA" id="ARBA00016961"/>
    </source>
</evidence>
<dbReference type="Pfam" id="PF07992">
    <property type="entry name" value="Pyr_redox_2"/>
    <property type="match status" value="1"/>
</dbReference>
<evidence type="ECO:0000259" key="16">
    <source>
        <dbReference type="Pfam" id="PF07992"/>
    </source>
</evidence>
<evidence type="ECO:0000256" key="10">
    <source>
        <dbReference type="ARBA" id="ARBA00049187"/>
    </source>
</evidence>
<dbReference type="GO" id="GO:0050660">
    <property type="term" value="F:flavin adenine dinucleotide binding"/>
    <property type="evidence" value="ECO:0007669"/>
    <property type="project" value="InterPro"/>
</dbReference>
<evidence type="ECO:0000256" key="13">
    <source>
        <dbReference type="PIRSR" id="PIRSR000350-4"/>
    </source>
</evidence>
<dbReference type="GO" id="GO:0005737">
    <property type="term" value="C:cytoplasm"/>
    <property type="evidence" value="ECO:0007669"/>
    <property type="project" value="UniProtKB-ARBA"/>
</dbReference>
<dbReference type="AlphaFoldDB" id="A0A4R4FAE0"/>
<evidence type="ECO:0000256" key="14">
    <source>
        <dbReference type="RuleBase" id="RU003692"/>
    </source>
</evidence>
<keyword evidence="9 14" id="KW-0676">Redox-active center</keyword>
<proteinExistence type="inferred from homology"/>
<organism evidence="17 18">
    <name type="scientific">Extibacter muris</name>
    <dbReference type="NCBI Taxonomy" id="1796622"/>
    <lineage>
        <taxon>Bacteria</taxon>
        <taxon>Bacillati</taxon>
        <taxon>Bacillota</taxon>
        <taxon>Clostridia</taxon>
        <taxon>Lachnospirales</taxon>
        <taxon>Lachnospiraceae</taxon>
        <taxon>Extibacter</taxon>
    </lineage>
</organism>
<feature type="binding site" evidence="12">
    <location>
        <begin position="143"/>
        <end position="145"/>
    </location>
    <ligand>
        <name>FAD</name>
        <dbReference type="ChEBI" id="CHEBI:57692"/>
    </ligand>
</feature>
<dbReference type="InterPro" id="IPR004099">
    <property type="entry name" value="Pyr_nucl-diS_OxRdtase_dimer"/>
</dbReference>
<evidence type="ECO:0000313" key="17">
    <source>
        <dbReference type="EMBL" id="TDA20465.1"/>
    </source>
</evidence>
<comment type="catalytic activity">
    <reaction evidence="10 14">
        <text>N(6)-[(R)-dihydrolipoyl]-L-lysyl-[protein] + NAD(+) = N(6)-[(R)-lipoyl]-L-lysyl-[protein] + NADH + H(+)</text>
        <dbReference type="Rhea" id="RHEA:15045"/>
        <dbReference type="Rhea" id="RHEA-COMP:10474"/>
        <dbReference type="Rhea" id="RHEA-COMP:10475"/>
        <dbReference type="ChEBI" id="CHEBI:15378"/>
        <dbReference type="ChEBI" id="CHEBI:57540"/>
        <dbReference type="ChEBI" id="CHEBI:57945"/>
        <dbReference type="ChEBI" id="CHEBI:83099"/>
        <dbReference type="ChEBI" id="CHEBI:83100"/>
        <dbReference type="EC" id="1.8.1.4"/>
    </reaction>
</comment>
<comment type="caution">
    <text evidence="17">The sequence shown here is derived from an EMBL/GenBank/DDBJ whole genome shotgun (WGS) entry which is preliminary data.</text>
</comment>
<name>A0A4R4FAE0_9FIRM</name>
<dbReference type="InterPro" id="IPR001100">
    <property type="entry name" value="Pyr_nuc-diS_OxRdtase"/>
</dbReference>